<accession>A0A820TLR5</accession>
<dbReference type="PANTHER" id="PTHR15032:SF4">
    <property type="entry name" value="N-ACYL-PHOSPHATIDYLETHANOLAMINE-HYDROLYZING PHOSPHOLIPASE D"/>
    <property type="match status" value="1"/>
</dbReference>
<dbReference type="InterPro" id="IPR036866">
    <property type="entry name" value="RibonucZ/Hydroxyglut_hydro"/>
</dbReference>
<evidence type="ECO:0000313" key="2">
    <source>
        <dbReference type="EMBL" id="CAF4468509.1"/>
    </source>
</evidence>
<sequence>MVQVQKISERHFLRSTLGDPNYTDYKTVGRITHTPYHLHSCLLFDAPRRCSSLSYQHPIINIIEIEPTSSAISKTIDKLLDHIQNVQDQQQLRFILHLCINYFDLSKITRANTHIQHTINTDDSHPISSRPYPRTIKQRRELQDEIQLMLQTNQIRPFNSPWSSPVIIHKKKDGDSFPQPTTEGLLHRLGGHFFYTKVDLKSGQARFRQAVVTAVATTVEKVSNELVKSQMKNGRFINSFNPKFKLPHLGHVLSWKITSPKNTRLPSSKQELDRILPIIRYQRPEELYLTTSGLRFIWIGHASCFVQMNNFRFLVDPIFSERCGIASFIGPKRFRPPALTVNDLPHDLDAILISHNHFDHLDYPSVKSLNKRYGEQLTWFCGRGTRQWFLDSGIKNVIELDWWEQFQYAVKKRFLLKMFLSSSTLVMSRRTAFDTNKSLWGGYAVWDSTHRFYFAGDTGYTHDIPIFKQIGDKYGPFNLSAIPIGAYEPRWMMQAQHVSPDEAVQMHIDVQSQKSIGIHWGTWAMANEYFMEPPEKLSQAVQFNQLDPSSFIVVRHGEIFDLP</sequence>
<evidence type="ECO:0000313" key="3">
    <source>
        <dbReference type="EMBL" id="CAF4533529.1"/>
    </source>
</evidence>
<dbReference type="Proteomes" id="UP000663873">
    <property type="component" value="Unassembled WGS sequence"/>
</dbReference>
<feature type="domain" description="Metallo-beta-lactamase" evidence="1">
    <location>
        <begin position="312"/>
        <end position="520"/>
    </location>
</feature>
<evidence type="ECO:0000259" key="1">
    <source>
        <dbReference type="Pfam" id="PF12706"/>
    </source>
</evidence>
<proteinExistence type="predicted"/>
<dbReference type="GO" id="GO:0005737">
    <property type="term" value="C:cytoplasm"/>
    <property type="evidence" value="ECO:0007669"/>
    <property type="project" value="TreeGrafter"/>
</dbReference>
<name>A0A820TLR5_9BILA</name>
<dbReference type="SUPFAM" id="SSF56281">
    <property type="entry name" value="Metallo-hydrolase/oxidoreductase"/>
    <property type="match status" value="1"/>
</dbReference>
<dbReference type="EMBL" id="CAJOBR010000656">
    <property type="protein sequence ID" value="CAF4533529.1"/>
    <property type="molecule type" value="Genomic_DNA"/>
</dbReference>
<dbReference type="Proteomes" id="UP000663848">
    <property type="component" value="Unassembled WGS sequence"/>
</dbReference>
<dbReference type="InterPro" id="IPR001279">
    <property type="entry name" value="Metallo-B-lactamas"/>
</dbReference>
<dbReference type="GO" id="GO:0070290">
    <property type="term" value="F:N-acylphosphatidylethanolamine-specific phospholipase D activity"/>
    <property type="evidence" value="ECO:0007669"/>
    <property type="project" value="TreeGrafter"/>
</dbReference>
<dbReference type="SUPFAM" id="SSF56672">
    <property type="entry name" value="DNA/RNA polymerases"/>
    <property type="match status" value="1"/>
</dbReference>
<gene>
    <name evidence="3" type="ORF">QYT958_LOCUS7069</name>
    <name evidence="2" type="ORF">UJA718_LOCUS24011</name>
</gene>
<dbReference type="PANTHER" id="PTHR15032">
    <property type="entry name" value="N-ACYL-PHOSPHATIDYLETHANOLAMINE-HYDROLYZING PHOSPHOLIPASE D"/>
    <property type="match status" value="1"/>
</dbReference>
<dbReference type="Gene3D" id="3.60.15.10">
    <property type="entry name" value="Ribonuclease Z/Hydroxyacylglutathione hydrolase-like"/>
    <property type="match status" value="1"/>
</dbReference>
<comment type="caution">
    <text evidence="2">The sequence shown here is derived from an EMBL/GenBank/DDBJ whole genome shotgun (WGS) entry which is preliminary data.</text>
</comment>
<dbReference type="GO" id="GO:0070291">
    <property type="term" value="P:N-acylethanolamine metabolic process"/>
    <property type="evidence" value="ECO:0007669"/>
    <property type="project" value="TreeGrafter"/>
</dbReference>
<keyword evidence="4" id="KW-1185">Reference proteome</keyword>
<dbReference type="InterPro" id="IPR043502">
    <property type="entry name" value="DNA/RNA_pol_sf"/>
</dbReference>
<dbReference type="AlphaFoldDB" id="A0A820TLR5"/>
<protein>
    <recommendedName>
        <fullName evidence="1">Metallo-beta-lactamase domain-containing protein</fullName>
    </recommendedName>
</protein>
<dbReference type="Pfam" id="PF12706">
    <property type="entry name" value="Lactamase_B_2"/>
    <property type="match status" value="1"/>
</dbReference>
<dbReference type="GO" id="GO:0070292">
    <property type="term" value="P:N-acylphosphatidylethanolamine metabolic process"/>
    <property type="evidence" value="ECO:0007669"/>
    <property type="project" value="TreeGrafter"/>
</dbReference>
<reference evidence="2" key="1">
    <citation type="submission" date="2021-02" db="EMBL/GenBank/DDBJ databases">
        <authorList>
            <person name="Nowell W R."/>
        </authorList>
    </citation>
    <scope>NUCLEOTIDE SEQUENCE</scope>
</reference>
<evidence type="ECO:0000313" key="4">
    <source>
        <dbReference type="Proteomes" id="UP000663873"/>
    </source>
</evidence>
<dbReference type="Gene3D" id="3.10.10.10">
    <property type="entry name" value="HIV Type 1 Reverse Transcriptase, subunit A, domain 1"/>
    <property type="match status" value="1"/>
</dbReference>
<organism evidence="2 4">
    <name type="scientific">Rotaria socialis</name>
    <dbReference type="NCBI Taxonomy" id="392032"/>
    <lineage>
        <taxon>Eukaryota</taxon>
        <taxon>Metazoa</taxon>
        <taxon>Spiralia</taxon>
        <taxon>Gnathifera</taxon>
        <taxon>Rotifera</taxon>
        <taxon>Eurotatoria</taxon>
        <taxon>Bdelloidea</taxon>
        <taxon>Philodinida</taxon>
        <taxon>Philodinidae</taxon>
        <taxon>Rotaria</taxon>
    </lineage>
</organism>
<dbReference type="EMBL" id="CAJOBP010005399">
    <property type="protein sequence ID" value="CAF4468509.1"/>
    <property type="molecule type" value="Genomic_DNA"/>
</dbReference>